<evidence type="ECO:0000313" key="9">
    <source>
        <dbReference type="Proteomes" id="UP000297975"/>
    </source>
</evidence>
<evidence type="ECO:0000259" key="7">
    <source>
        <dbReference type="Pfam" id="PF05239"/>
    </source>
</evidence>
<reference evidence="8 9" key="1">
    <citation type="submission" date="2019-03" db="EMBL/GenBank/DDBJ databases">
        <authorList>
            <person name="He R.-H."/>
        </authorList>
    </citation>
    <scope>NUCLEOTIDE SEQUENCE [LARGE SCALE GENOMIC DNA]</scope>
    <source>
        <strain evidence="9">SH 714</strain>
    </source>
</reference>
<evidence type="ECO:0000259" key="6">
    <source>
        <dbReference type="Pfam" id="PF01782"/>
    </source>
</evidence>
<keyword evidence="1 5" id="KW-0963">Cytoplasm</keyword>
<evidence type="ECO:0000256" key="4">
    <source>
        <dbReference type="ARBA" id="ARBA00023186"/>
    </source>
</evidence>
<dbReference type="EMBL" id="SOPW01000004">
    <property type="protein sequence ID" value="TFB23232.1"/>
    <property type="molecule type" value="Genomic_DNA"/>
</dbReference>
<organism evidence="8 9">
    <name type="scientific">Filobacillus milosensis</name>
    <dbReference type="NCBI Taxonomy" id="94137"/>
    <lineage>
        <taxon>Bacteria</taxon>
        <taxon>Bacillati</taxon>
        <taxon>Bacillota</taxon>
        <taxon>Bacilli</taxon>
        <taxon>Bacillales</taxon>
        <taxon>Bacillaceae</taxon>
        <taxon>Filobacillus</taxon>
    </lineage>
</organism>
<comment type="domain">
    <text evidence="5">The PRC barrel domain binds ribosomal protein uS19.</text>
</comment>
<dbReference type="OrthoDB" id="9810331at2"/>
<keyword evidence="2 5" id="KW-0690">Ribosome biogenesis</keyword>
<dbReference type="InterPro" id="IPR011033">
    <property type="entry name" value="PRC_barrel-like_sf"/>
</dbReference>
<dbReference type="InterPro" id="IPR002676">
    <property type="entry name" value="RimM_N"/>
</dbReference>
<dbReference type="PANTHER" id="PTHR33692:SF1">
    <property type="entry name" value="RIBOSOME MATURATION FACTOR RIMM"/>
    <property type="match status" value="1"/>
</dbReference>
<evidence type="ECO:0000256" key="3">
    <source>
        <dbReference type="ARBA" id="ARBA00022552"/>
    </source>
</evidence>
<comment type="similarity">
    <text evidence="5">Belongs to the RimM family.</text>
</comment>
<gene>
    <name evidence="5 8" type="primary">rimM</name>
    <name evidence="8" type="ORF">E3U55_05285</name>
</gene>
<dbReference type="GO" id="GO:0005840">
    <property type="term" value="C:ribosome"/>
    <property type="evidence" value="ECO:0007669"/>
    <property type="project" value="InterPro"/>
</dbReference>
<keyword evidence="4 5" id="KW-0143">Chaperone</keyword>
<evidence type="ECO:0000256" key="5">
    <source>
        <dbReference type="HAMAP-Rule" id="MF_00014"/>
    </source>
</evidence>
<dbReference type="Proteomes" id="UP000297975">
    <property type="component" value="Unassembled WGS sequence"/>
</dbReference>
<evidence type="ECO:0000256" key="1">
    <source>
        <dbReference type="ARBA" id="ARBA00022490"/>
    </source>
</evidence>
<dbReference type="Pfam" id="PF05239">
    <property type="entry name" value="PRC"/>
    <property type="match status" value="1"/>
</dbReference>
<comment type="subcellular location">
    <subcellularLocation>
        <location evidence="5">Cytoplasm</location>
    </subcellularLocation>
</comment>
<comment type="subunit">
    <text evidence="5">Binds ribosomal protein uS19.</text>
</comment>
<dbReference type="AlphaFoldDB" id="A0A4Y8IRK4"/>
<dbReference type="SUPFAM" id="SSF50346">
    <property type="entry name" value="PRC-barrel domain"/>
    <property type="match status" value="1"/>
</dbReference>
<name>A0A4Y8IRK4_9BACI</name>
<dbReference type="RefSeq" id="WP_134339304.1">
    <property type="nucleotide sequence ID" value="NZ_SOPW01000004.1"/>
</dbReference>
<comment type="caution">
    <text evidence="8">The sequence shown here is derived from an EMBL/GenBank/DDBJ whole genome shotgun (WGS) entry which is preliminary data.</text>
</comment>
<sequence>MERFFNVGKVVNTHGVKGEVRVIPITDFDERFEPGSRLLFFKDDQDNNPQELTVKSHRKHKQFDLLTFDTYESINEVEPFKGGLLKIPESDLHELDENEFYFHEIIGCEVYKDNGDYVGKIKEILQPGANDVWVVKREGLKDALIPYIESVVKEIDISNQKVIIEEMEGLLD</sequence>
<dbReference type="InterPro" id="IPR027275">
    <property type="entry name" value="PRC-brl_dom"/>
</dbReference>
<accession>A0A4Y8IRK4</accession>
<protein>
    <recommendedName>
        <fullName evidence="5">Ribosome maturation factor RimM</fullName>
    </recommendedName>
</protein>
<dbReference type="Gene3D" id="2.40.30.60">
    <property type="entry name" value="RimM"/>
    <property type="match status" value="1"/>
</dbReference>
<proteinExistence type="inferred from homology"/>
<dbReference type="HAMAP" id="MF_00014">
    <property type="entry name" value="Ribosome_mat_RimM"/>
    <property type="match status" value="1"/>
</dbReference>
<dbReference type="GO" id="GO:0042274">
    <property type="term" value="P:ribosomal small subunit biogenesis"/>
    <property type="evidence" value="ECO:0007669"/>
    <property type="project" value="UniProtKB-UniRule"/>
</dbReference>
<evidence type="ECO:0000313" key="8">
    <source>
        <dbReference type="EMBL" id="TFB23232.1"/>
    </source>
</evidence>
<dbReference type="InterPro" id="IPR011961">
    <property type="entry name" value="RimM"/>
</dbReference>
<dbReference type="InterPro" id="IPR036976">
    <property type="entry name" value="RimM_N_sf"/>
</dbReference>
<dbReference type="NCBIfam" id="TIGR02273">
    <property type="entry name" value="16S_RimM"/>
    <property type="match status" value="1"/>
</dbReference>
<dbReference type="GO" id="GO:0043022">
    <property type="term" value="F:ribosome binding"/>
    <property type="evidence" value="ECO:0007669"/>
    <property type="project" value="InterPro"/>
</dbReference>
<keyword evidence="9" id="KW-1185">Reference proteome</keyword>
<evidence type="ECO:0000256" key="2">
    <source>
        <dbReference type="ARBA" id="ARBA00022517"/>
    </source>
</evidence>
<comment type="function">
    <text evidence="5">An accessory protein needed during the final step in the assembly of 30S ribosomal subunit, possibly for assembly of the head region. Essential for efficient processing of 16S rRNA. May be needed both before and after RbfA during the maturation of 16S rRNA. It has affinity for free ribosomal 30S subunits but not for 70S ribosomes.</text>
</comment>
<dbReference type="SUPFAM" id="SSF50447">
    <property type="entry name" value="Translation proteins"/>
    <property type="match status" value="1"/>
</dbReference>
<dbReference type="GO" id="GO:0005737">
    <property type="term" value="C:cytoplasm"/>
    <property type="evidence" value="ECO:0007669"/>
    <property type="project" value="UniProtKB-SubCell"/>
</dbReference>
<dbReference type="PANTHER" id="PTHR33692">
    <property type="entry name" value="RIBOSOME MATURATION FACTOR RIMM"/>
    <property type="match status" value="1"/>
</dbReference>
<dbReference type="Gene3D" id="2.30.30.240">
    <property type="entry name" value="PRC-barrel domain"/>
    <property type="match status" value="1"/>
</dbReference>
<dbReference type="Pfam" id="PF01782">
    <property type="entry name" value="RimM"/>
    <property type="match status" value="1"/>
</dbReference>
<feature type="domain" description="PRC-barrel" evidence="7">
    <location>
        <begin position="97"/>
        <end position="171"/>
    </location>
</feature>
<dbReference type="GO" id="GO:0006364">
    <property type="term" value="P:rRNA processing"/>
    <property type="evidence" value="ECO:0007669"/>
    <property type="project" value="UniProtKB-UniRule"/>
</dbReference>
<dbReference type="InterPro" id="IPR009000">
    <property type="entry name" value="Transl_B-barrel_sf"/>
</dbReference>
<keyword evidence="3 5" id="KW-0698">rRNA processing</keyword>
<feature type="domain" description="RimM N-terminal" evidence="6">
    <location>
        <begin position="7"/>
        <end position="91"/>
    </location>
</feature>